<protein>
    <recommendedName>
        <fullName evidence="1">N-acetyltransferase domain-containing protein</fullName>
    </recommendedName>
</protein>
<accession>A0AAN7UPL5</accession>
<dbReference type="GO" id="GO:0016747">
    <property type="term" value="F:acyltransferase activity, transferring groups other than amino-acyl groups"/>
    <property type="evidence" value="ECO:0007669"/>
    <property type="project" value="InterPro"/>
</dbReference>
<dbReference type="InterPro" id="IPR016181">
    <property type="entry name" value="Acyl_CoA_acyltransferase"/>
</dbReference>
<evidence type="ECO:0000259" key="1">
    <source>
        <dbReference type="PROSITE" id="PS51186"/>
    </source>
</evidence>
<gene>
    <name evidence="2" type="ORF">RRF57_012382</name>
</gene>
<dbReference type="SUPFAM" id="SSF55729">
    <property type="entry name" value="Acyl-CoA N-acyltransferases (Nat)"/>
    <property type="match status" value="1"/>
</dbReference>
<dbReference type="Proteomes" id="UP001305414">
    <property type="component" value="Unassembled WGS sequence"/>
</dbReference>
<comment type="caution">
    <text evidence="2">The sequence shown here is derived from an EMBL/GenBank/DDBJ whole genome shotgun (WGS) entry which is preliminary data.</text>
</comment>
<feature type="domain" description="N-acetyltransferase" evidence="1">
    <location>
        <begin position="10"/>
        <end position="148"/>
    </location>
</feature>
<dbReference type="Gene3D" id="3.40.630.30">
    <property type="match status" value="1"/>
</dbReference>
<dbReference type="CDD" id="cd04301">
    <property type="entry name" value="NAT_SF"/>
    <property type="match status" value="1"/>
</dbReference>
<dbReference type="InterPro" id="IPR000182">
    <property type="entry name" value="GNAT_dom"/>
</dbReference>
<sequence length="149" mass="16891">MAIDDIQGVMRVADIVHAELPERDSVPTERVRLFPEVCGYAISHPIRYRKPPALDSLLGEIALEADQFYIHDVCVLPDLQGFGYAQKALNRLLAFAKRYPTTCLVSVYGTSPFWARFGFKSPNDMDHALSEKIRGYGDDAIYLERRNID</sequence>
<keyword evidence="3" id="KW-1185">Reference proteome</keyword>
<evidence type="ECO:0000313" key="3">
    <source>
        <dbReference type="Proteomes" id="UP001305414"/>
    </source>
</evidence>
<name>A0AAN7UPL5_9PEZI</name>
<proteinExistence type="predicted"/>
<dbReference type="Pfam" id="PF00583">
    <property type="entry name" value="Acetyltransf_1"/>
    <property type="match status" value="1"/>
</dbReference>
<organism evidence="2 3">
    <name type="scientific">Xylaria bambusicola</name>
    <dbReference type="NCBI Taxonomy" id="326684"/>
    <lineage>
        <taxon>Eukaryota</taxon>
        <taxon>Fungi</taxon>
        <taxon>Dikarya</taxon>
        <taxon>Ascomycota</taxon>
        <taxon>Pezizomycotina</taxon>
        <taxon>Sordariomycetes</taxon>
        <taxon>Xylariomycetidae</taxon>
        <taxon>Xylariales</taxon>
        <taxon>Xylariaceae</taxon>
        <taxon>Xylaria</taxon>
    </lineage>
</organism>
<dbReference type="AlphaFoldDB" id="A0AAN7UPL5"/>
<dbReference type="PROSITE" id="PS51186">
    <property type="entry name" value="GNAT"/>
    <property type="match status" value="1"/>
</dbReference>
<evidence type="ECO:0000313" key="2">
    <source>
        <dbReference type="EMBL" id="KAK5636670.1"/>
    </source>
</evidence>
<dbReference type="EMBL" id="JAWHQM010000075">
    <property type="protein sequence ID" value="KAK5636670.1"/>
    <property type="molecule type" value="Genomic_DNA"/>
</dbReference>
<reference evidence="2 3" key="1">
    <citation type="submission" date="2023-10" db="EMBL/GenBank/DDBJ databases">
        <title>Draft genome sequence of Xylaria bambusicola isolate GMP-LS, the root and basal stem rot pathogen of sugarcane in Indonesia.</title>
        <authorList>
            <person name="Selvaraj P."/>
            <person name="Muralishankar V."/>
            <person name="Muruganantham S."/>
            <person name="Sp S."/>
            <person name="Haryani S."/>
            <person name="Lau K.J.X."/>
            <person name="Naqvi N.I."/>
        </authorList>
    </citation>
    <scope>NUCLEOTIDE SEQUENCE [LARGE SCALE GENOMIC DNA]</scope>
    <source>
        <strain evidence="2">GMP-LS</strain>
    </source>
</reference>